<dbReference type="STRING" id="97359.A0A550CE20"/>
<keyword evidence="2" id="KW-0963">Cytoplasm</keyword>
<proteinExistence type="predicted"/>
<dbReference type="EMBL" id="VDMD01000011">
    <property type="protein sequence ID" value="TRM63034.1"/>
    <property type="molecule type" value="Genomic_DNA"/>
</dbReference>
<dbReference type="OrthoDB" id="206354at2759"/>
<dbReference type="InterPro" id="IPR029063">
    <property type="entry name" value="SAM-dependent_MTases_sf"/>
</dbReference>
<dbReference type="GO" id="GO:0005737">
    <property type="term" value="C:cytoplasm"/>
    <property type="evidence" value="ECO:0007669"/>
    <property type="project" value="UniProtKB-SubCell"/>
</dbReference>
<dbReference type="InterPro" id="IPR041370">
    <property type="entry name" value="Mlase_EEF1AKMT1/ZCCHC4"/>
</dbReference>
<dbReference type="GO" id="GO:0032259">
    <property type="term" value="P:methylation"/>
    <property type="evidence" value="ECO:0007669"/>
    <property type="project" value="UniProtKB-KW"/>
</dbReference>
<sequence>MLADFPELRDIPSPSSSGSSSPALDSNTLALLDDFFSAKAEEEQRFSDLVRATHDLDVDDDEHDRKPSAPARMMSVDEYRIAFGEDWQLSQFWYSARFARRLARAIHSLVDPETIIAFMCCPTAYVGFQHEYLHPGARLLEVDPRFDLLARSQFVRYDLYAPEKLPEDLRGTVGVAVVDPPFLNEDTNAKVIAALKLLLAPNAKLLILTGTSTEPILERLYNAPPLGPLVRTALEVKHEGGRLSNDFGCWGSWPESKDLGRDVSDDDDDP</sequence>
<keyword evidence="3 6" id="KW-0489">Methyltransferase</keyword>
<feature type="compositionally biased region" description="Basic and acidic residues" evidence="5">
    <location>
        <begin position="1"/>
        <end position="10"/>
    </location>
</feature>
<dbReference type="GO" id="GO:0016279">
    <property type="term" value="F:protein-lysine N-methyltransferase activity"/>
    <property type="evidence" value="ECO:0007669"/>
    <property type="project" value="InterPro"/>
</dbReference>
<name>A0A550CE20_9AGAR</name>
<accession>A0A550CE20</accession>
<evidence type="ECO:0000313" key="6">
    <source>
        <dbReference type="EMBL" id="TRM63034.1"/>
    </source>
</evidence>
<evidence type="ECO:0000256" key="4">
    <source>
        <dbReference type="ARBA" id="ARBA00022679"/>
    </source>
</evidence>
<organism evidence="6 7">
    <name type="scientific">Schizophyllum amplum</name>
    <dbReference type="NCBI Taxonomy" id="97359"/>
    <lineage>
        <taxon>Eukaryota</taxon>
        <taxon>Fungi</taxon>
        <taxon>Dikarya</taxon>
        <taxon>Basidiomycota</taxon>
        <taxon>Agaricomycotina</taxon>
        <taxon>Agaricomycetes</taxon>
        <taxon>Agaricomycetidae</taxon>
        <taxon>Agaricales</taxon>
        <taxon>Schizophyllaceae</taxon>
        <taxon>Schizophyllum</taxon>
    </lineage>
</organism>
<dbReference type="PANTHER" id="PTHR13200:SF0">
    <property type="entry name" value="EEF1A LYSINE METHYLTRANSFERASE 1"/>
    <property type="match status" value="1"/>
</dbReference>
<evidence type="ECO:0000256" key="1">
    <source>
        <dbReference type="ARBA" id="ARBA00004496"/>
    </source>
</evidence>
<evidence type="ECO:0000256" key="3">
    <source>
        <dbReference type="ARBA" id="ARBA00022603"/>
    </source>
</evidence>
<dbReference type="InterPro" id="IPR019369">
    <property type="entry name" value="Efm5/EEF1AKMT1"/>
</dbReference>
<dbReference type="SUPFAM" id="SSF53335">
    <property type="entry name" value="S-adenosyl-L-methionine-dependent methyltransferases"/>
    <property type="match status" value="1"/>
</dbReference>
<dbReference type="Pfam" id="PF10237">
    <property type="entry name" value="N6-adenineMlase"/>
    <property type="match status" value="1"/>
</dbReference>
<comment type="caution">
    <text evidence="6">The sequence shown here is derived from an EMBL/GenBank/DDBJ whole genome shotgun (WGS) entry which is preliminary data.</text>
</comment>
<dbReference type="Proteomes" id="UP000320762">
    <property type="component" value="Unassembled WGS sequence"/>
</dbReference>
<reference evidence="6 7" key="1">
    <citation type="journal article" date="2019" name="New Phytol.">
        <title>Comparative genomics reveals unique wood-decay strategies and fruiting body development in the Schizophyllaceae.</title>
        <authorList>
            <person name="Almasi E."/>
            <person name="Sahu N."/>
            <person name="Krizsan K."/>
            <person name="Balint B."/>
            <person name="Kovacs G.M."/>
            <person name="Kiss B."/>
            <person name="Cseklye J."/>
            <person name="Drula E."/>
            <person name="Henrissat B."/>
            <person name="Nagy I."/>
            <person name="Chovatia M."/>
            <person name="Adam C."/>
            <person name="LaButti K."/>
            <person name="Lipzen A."/>
            <person name="Riley R."/>
            <person name="Grigoriev I.V."/>
            <person name="Nagy L.G."/>
        </authorList>
    </citation>
    <scope>NUCLEOTIDE SEQUENCE [LARGE SCALE GENOMIC DNA]</scope>
    <source>
        <strain evidence="6 7">NL-1724</strain>
    </source>
</reference>
<dbReference type="AlphaFoldDB" id="A0A550CE20"/>
<evidence type="ECO:0000256" key="2">
    <source>
        <dbReference type="ARBA" id="ARBA00022490"/>
    </source>
</evidence>
<feature type="region of interest" description="Disordered" evidence="5">
    <location>
        <begin position="1"/>
        <end position="24"/>
    </location>
</feature>
<evidence type="ECO:0000313" key="7">
    <source>
        <dbReference type="Proteomes" id="UP000320762"/>
    </source>
</evidence>
<protein>
    <submittedName>
        <fullName evidence="6">Putative N6-adenine methyltransferase-domain-containing protein</fullName>
    </submittedName>
</protein>
<gene>
    <name evidence="6" type="ORF">BD626DRAFT_497385</name>
</gene>
<feature type="compositionally biased region" description="Low complexity" evidence="5">
    <location>
        <begin position="12"/>
        <end position="22"/>
    </location>
</feature>
<comment type="subcellular location">
    <subcellularLocation>
        <location evidence="1">Cytoplasm</location>
    </subcellularLocation>
</comment>
<dbReference type="PANTHER" id="PTHR13200">
    <property type="entry name" value="EEF1A LYSINE METHYLTRANSFERASE 1"/>
    <property type="match status" value="1"/>
</dbReference>
<keyword evidence="7" id="KW-1185">Reference proteome</keyword>
<keyword evidence="4 6" id="KW-0808">Transferase</keyword>
<evidence type="ECO:0000256" key="5">
    <source>
        <dbReference type="SAM" id="MobiDB-lite"/>
    </source>
</evidence>